<dbReference type="Proteomes" id="UP000177382">
    <property type="component" value="Unassembled WGS sequence"/>
</dbReference>
<protein>
    <submittedName>
        <fullName evidence="1">Uncharacterized protein</fullName>
    </submittedName>
</protein>
<name>A0A1F7XK94_9BACT</name>
<evidence type="ECO:0000313" key="1">
    <source>
        <dbReference type="EMBL" id="OGM15471.1"/>
    </source>
</evidence>
<organism evidence="1 2">
    <name type="scientific">Candidatus Woesebacteria bacterium RBG_16_42_24</name>
    <dbReference type="NCBI Taxonomy" id="1802485"/>
    <lineage>
        <taxon>Bacteria</taxon>
        <taxon>Candidatus Woeseibacteriota</taxon>
    </lineage>
</organism>
<proteinExistence type="predicted"/>
<dbReference type="AlphaFoldDB" id="A0A1F7XK94"/>
<sequence>MNEIIPGHTEKPADYYTLSLKVWRKALSQSQRETLLEVGKEKVILFAQQVLKRMDDLEMATTEPLFERITQDDTEYINAIWCLAAPGTWLRPWKNDRYIKATYSAWWDRHQMIASMKISEAIGRRRANLSLIESLPEKSQKEVLRLSPPIVYNGRPDENDSLRKAINQGGYRTEFLRSKLHLIDTDRGELFNSLDQVRSIRLPDRKLESGDRIGIVVRPGQAVRLLHFMNNLNNGFPSGVKVKIFPVRTGQEGIPAHHIQETCGLLYYLFTTRDAAEEPYPYEY</sequence>
<gene>
    <name evidence="1" type="ORF">A2V97_00605</name>
</gene>
<evidence type="ECO:0000313" key="2">
    <source>
        <dbReference type="Proteomes" id="UP000177382"/>
    </source>
</evidence>
<dbReference type="EMBL" id="MGFX01000005">
    <property type="protein sequence ID" value="OGM15471.1"/>
    <property type="molecule type" value="Genomic_DNA"/>
</dbReference>
<comment type="caution">
    <text evidence="1">The sequence shown here is derived from an EMBL/GenBank/DDBJ whole genome shotgun (WGS) entry which is preliminary data.</text>
</comment>
<reference evidence="1 2" key="1">
    <citation type="journal article" date="2016" name="Nat. Commun.">
        <title>Thousands of microbial genomes shed light on interconnected biogeochemical processes in an aquifer system.</title>
        <authorList>
            <person name="Anantharaman K."/>
            <person name="Brown C.T."/>
            <person name="Hug L.A."/>
            <person name="Sharon I."/>
            <person name="Castelle C.J."/>
            <person name="Probst A.J."/>
            <person name="Thomas B.C."/>
            <person name="Singh A."/>
            <person name="Wilkins M.J."/>
            <person name="Karaoz U."/>
            <person name="Brodie E.L."/>
            <person name="Williams K.H."/>
            <person name="Hubbard S.S."/>
            <person name="Banfield J.F."/>
        </authorList>
    </citation>
    <scope>NUCLEOTIDE SEQUENCE [LARGE SCALE GENOMIC DNA]</scope>
</reference>
<dbReference type="STRING" id="1802485.A2V97_00605"/>
<accession>A0A1F7XK94</accession>